<evidence type="ECO:0000256" key="3">
    <source>
        <dbReference type="ARBA" id="ARBA00012513"/>
    </source>
</evidence>
<comment type="caution">
    <text evidence="22">The sequence shown here is derived from an EMBL/GenBank/DDBJ whole genome shotgun (WGS) entry which is preliminary data.</text>
</comment>
<evidence type="ECO:0000256" key="15">
    <source>
        <dbReference type="ARBA" id="ARBA00022989"/>
    </source>
</evidence>
<dbReference type="AlphaFoldDB" id="A0AAV6WAR7"/>
<dbReference type="PANTHER" id="PTHR48053:SF59">
    <property type="entry name" value="PROTEIN KINASE DOMAIN-CONTAINING PROTEIN"/>
    <property type="match status" value="1"/>
</dbReference>
<dbReference type="InterPro" id="IPR008271">
    <property type="entry name" value="Ser/Thr_kinase_AS"/>
</dbReference>
<evidence type="ECO:0000256" key="10">
    <source>
        <dbReference type="ARBA" id="ARBA00022729"/>
    </source>
</evidence>
<evidence type="ECO:0000256" key="2">
    <source>
        <dbReference type="ARBA" id="ARBA00004479"/>
    </source>
</evidence>
<dbReference type="Gene3D" id="1.10.510.10">
    <property type="entry name" value="Transferase(Phosphotransferase) domain 1"/>
    <property type="match status" value="1"/>
</dbReference>
<evidence type="ECO:0000313" key="23">
    <source>
        <dbReference type="Proteomes" id="UP000826271"/>
    </source>
</evidence>
<keyword evidence="11" id="KW-0677">Repeat</keyword>
<evidence type="ECO:0000256" key="16">
    <source>
        <dbReference type="ARBA" id="ARBA00023136"/>
    </source>
</evidence>
<evidence type="ECO:0000256" key="20">
    <source>
        <dbReference type="ARBA" id="ARBA00048679"/>
    </source>
</evidence>
<dbReference type="SUPFAM" id="SSF56112">
    <property type="entry name" value="Protein kinase-like (PK-like)"/>
    <property type="match status" value="1"/>
</dbReference>
<dbReference type="Proteomes" id="UP000826271">
    <property type="component" value="Unassembled WGS sequence"/>
</dbReference>
<keyword evidence="8" id="KW-0808">Transferase</keyword>
<feature type="domain" description="Protein kinase" evidence="21">
    <location>
        <begin position="137"/>
        <end position="415"/>
    </location>
</feature>
<dbReference type="FunFam" id="1.10.510.10:FF:000358">
    <property type="entry name" value="Putative leucine-rich repeat receptor-like serine/threonine-protein kinase"/>
    <property type="match status" value="1"/>
</dbReference>
<evidence type="ECO:0000256" key="1">
    <source>
        <dbReference type="ARBA" id="ARBA00004162"/>
    </source>
</evidence>
<keyword evidence="10" id="KW-0732">Signal</keyword>
<evidence type="ECO:0000256" key="9">
    <source>
        <dbReference type="ARBA" id="ARBA00022692"/>
    </source>
</evidence>
<dbReference type="PROSITE" id="PS00108">
    <property type="entry name" value="PROTEIN_KINASE_ST"/>
    <property type="match status" value="1"/>
</dbReference>
<keyword evidence="5" id="KW-0723">Serine/threonine-protein kinase</keyword>
<keyword evidence="16" id="KW-0472">Membrane</keyword>
<keyword evidence="4" id="KW-1003">Cell membrane</keyword>
<keyword evidence="12" id="KW-0547">Nucleotide-binding</keyword>
<evidence type="ECO:0000256" key="8">
    <source>
        <dbReference type="ARBA" id="ARBA00022679"/>
    </source>
</evidence>
<comment type="catalytic activity">
    <reaction evidence="19">
        <text>L-threonyl-[protein] + ATP = O-phospho-L-threonyl-[protein] + ADP + H(+)</text>
        <dbReference type="Rhea" id="RHEA:46608"/>
        <dbReference type="Rhea" id="RHEA-COMP:11060"/>
        <dbReference type="Rhea" id="RHEA-COMP:11605"/>
        <dbReference type="ChEBI" id="CHEBI:15378"/>
        <dbReference type="ChEBI" id="CHEBI:30013"/>
        <dbReference type="ChEBI" id="CHEBI:30616"/>
        <dbReference type="ChEBI" id="CHEBI:61977"/>
        <dbReference type="ChEBI" id="CHEBI:456216"/>
        <dbReference type="EC" id="2.7.11.1"/>
    </reaction>
</comment>
<dbReference type="PANTHER" id="PTHR48053">
    <property type="entry name" value="LEUCINE RICH REPEAT FAMILY PROTEIN, EXPRESSED"/>
    <property type="match status" value="1"/>
</dbReference>
<protein>
    <recommendedName>
        <fullName evidence="3">non-specific serine/threonine protein kinase</fullName>
        <ecNumber evidence="3">2.7.11.1</ecNumber>
    </recommendedName>
</protein>
<dbReference type="PROSITE" id="PS50011">
    <property type="entry name" value="PROTEIN_KINASE_DOM"/>
    <property type="match status" value="1"/>
</dbReference>
<evidence type="ECO:0000256" key="6">
    <source>
        <dbReference type="ARBA" id="ARBA00022553"/>
    </source>
</evidence>
<keyword evidence="7" id="KW-0433">Leucine-rich repeat</keyword>
<evidence type="ECO:0000256" key="13">
    <source>
        <dbReference type="ARBA" id="ARBA00022777"/>
    </source>
</evidence>
<name>A0AAV6WAR7_9LAMI</name>
<dbReference type="EC" id="2.7.11.1" evidence="3"/>
<gene>
    <name evidence="22" type="ORF">BUALT_Bualt18G0057000</name>
</gene>
<dbReference type="InterPro" id="IPR001245">
    <property type="entry name" value="Ser-Thr/Tyr_kinase_cat_dom"/>
</dbReference>
<evidence type="ECO:0000256" key="7">
    <source>
        <dbReference type="ARBA" id="ARBA00022614"/>
    </source>
</evidence>
<comment type="subcellular location">
    <subcellularLocation>
        <location evidence="1">Cell membrane</location>
        <topology evidence="1">Single-pass membrane protein</topology>
    </subcellularLocation>
    <subcellularLocation>
        <location evidence="2">Membrane</location>
        <topology evidence="2">Single-pass type I membrane protein</topology>
    </subcellularLocation>
</comment>
<dbReference type="GO" id="GO:0005886">
    <property type="term" value="C:plasma membrane"/>
    <property type="evidence" value="ECO:0007669"/>
    <property type="project" value="UniProtKB-SubCell"/>
</dbReference>
<evidence type="ECO:0000256" key="11">
    <source>
        <dbReference type="ARBA" id="ARBA00022737"/>
    </source>
</evidence>
<keyword evidence="9" id="KW-0812">Transmembrane</keyword>
<evidence type="ECO:0000313" key="22">
    <source>
        <dbReference type="EMBL" id="KAG8364996.1"/>
    </source>
</evidence>
<comment type="catalytic activity">
    <reaction evidence="20">
        <text>L-seryl-[protein] + ATP = O-phospho-L-seryl-[protein] + ADP + H(+)</text>
        <dbReference type="Rhea" id="RHEA:17989"/>
        <dbReference type="Rhea" id="RHEA-COMP:9863"/>
        <dbReference type="Rhea" id="RHEA-COMP:11604"/>
        <dbReference type="ChEBI" id="CHEBI:15378"/>
        <dbReference type="ChEBI" id="CHEBI:29999"/>
        <dbReference type="ChEBI" id="CHEBI:30616"/>
        <dbReference type="ChEBI" id="CHEBI:83421"/>
        <dbReference type="ChEBI" id="CHEBI:456216"/>
        <dbReference type="EC" id="2.7.11.1"/>
    </reaction>
</comment>
<dbReference type="GO" id="GO:0005524">
    <property type="term" value="F:ATP binding"/>
    <property type="evidence" value="ECO:0007669"/>
    <property type="project" value="UniProtKB-KW"/>
</dbReference>
<organism evidence="22 23">
    <name type="scientific">Buddleja alternifolia</name>
    <dbReference type="NCBI Taxonomy" id="168488"/>
    <lineage>
        <taxon>Eukaryota</taxon>
        <taxon>Viridiplantae</taxon>
        <taxon>Streptophyta</taxon>
        <taxon>Embryophyta</taxon>
        <taxon>Tracheophyta</taxon>
        <taxon>Spermatophyta</taxon>
        <taxon>Magnoliopsida</taxon>
        <taxon>eudicotyledons</taxon>
        <taxon>Gunneridae</taxon>
        <taxon>Pentapetalae</taxon>
        <taxon>asterids</taxon>
        <taxon>lamiids</taxon>
        <taxon>Lamiales</taxon>
        <taxon>Scrophulariaceae</taxon>
        <taxon>Buddlejeae</taxon>
        <taxon>Buddleja</taxon>
    </lineage>
</organism>
<sequence length="418" mass="46565">MVGELPPELRNLAYLKTFYVNNNALSGSISSFMFNISTLKIMSLASNHFSGSLPSTIDGLSLLNLEKLYLYDNRLSGAIPSYINNASKLTELEMQNNPFSGYVPNFGPIHERLGELKSPRQVDLGLNNLNSTIPSSFWNLIDLSTLNLSSNYLSGQISPDIGSLKVINSLDLSWNQFLGDIPSSIGNPQSIEFLSLAHNKFEDLILAYMPNGSLEKWLYSESYCLDVLERVKLAIDVALGLEYLHHGHTFPVIHCDIKPSNILLDEDMTAHVADFGLSKLFDEREVMIQTNTLATISYTAPEYGSEGKVSTNGDVYSYGILLLEMFTMKNPTDDMFSGEMSLKNWVGEALLQENAINEVVAPGLLRREDRQFSAKEQCVSSVFRLAMECLAFSPEVRINMIQIVVALLKIKTRFLASN</sequence>
<dbReference type="InterPro" id="IPR001611">
    <property type="entry name" value="Leu-rich_rpt"/>
</dbReference>
<dbReference type="Pfam" id="PF00560">
    <property type="entry name" value="LRR_1"/>
    <property type="match status" value="4"/>
</dbReference>
<evidence type="ECO:0000259" key="21">
    <source>
        <dbReference type="PROSITE" id="PS50011"/>
    </source>
</evidence>
<dbReference type="InterPro" id="IPR032675">
    <property type="entry name" value="LRR_dom_sf"/>
</dbReference>
<dbReference type="SMART" id="SM00220">
    <property type="entry name" value="S_TKc"/>
    <property type="match status" value="1"/>
</dbReference>
<dbReference type="InterPro" id="IPR051716">
    <property type="entry name" value="Plant_RL_S/T_kinase"/>
</dbReference>
<evidence type="ECO:0000256" key="4">
    <source>
        <dbReference type="ARBA" id="ARBA00022475"/>
    </source>
</evidence>
<keyword evidence="6" id="KW-0597">Phosphoprotein</keyword>
<evidence type="ECO:0000256" key="14">
    <source>
        <dbReference type="ARBA" id="ARBA00022840"/>
    </source>
</evidence>
<evidence type="ECO:0000256" key="18">
    <source>
        <dbReference type="ARBA" id="ARBA00023180"/>
    </source>
</evidence>
<proteinExistence type="predicted"/>
<keyword evidence="13" id="KW-0418">Kinase</keyword>
<keyword evidence="17" id="KW-0675">Receptor</keyword>
<dbReference type="EMBL" id="WHWC01000018">
    <property type="protein sequence ID" value="KAG8364996.1"/>
    <property type="molecule type" value="Genomic_DNA"/>
</dbReference>
<dbReference type="Gene3D" id="3.80.10.10">
    <property type="entry name" value="Ribonuclease Inhibitor"/>
    <property type="match status" value="2"/>
</dbReference>
<dbReference type="InterPro" id="IPR000719">
    <property type="entry name" value="Prot_kinase_dom"/>
</dbReference>
<evidence type="ECO:0000256" key="5">
    <source>
        <dbReference type="ARBA" id="ARBA00022527"/>
    </source>
</evidence>
<dbReference type="InterPro" id="IPR011009">
    <property type="entry name" value="Kinase-like_dom_sf"/>
</dbReference>
<dbReference type="FunFam" id="3.80.10.10:FF:000383">
    <property type="entry name" value="Leucine-rich repeat receptor protein kinase EMS1"/>
    <property type="match status" value="1"/>
</dbReference>
<evidence type="ECO:0000256" key="17">
    <source>
        <dbReference type="ARBA" id="ARBA00023170"/>
    </source>
</evidence>
<dbReference type="Pfam" id="PF07714">
    <property type="entry name" value="PK_Tyr_Ser-Thr"/>
    <property type="match status" value="1"/>
</dbReference>
<dbReference type="GO" id="GO:0004674">
    <property type="term" value="F:protein serine/threonine kinase activity"/>
    <property type="evidence" value="ECO:0007669"/>
    <property type="project" value="UniProtKB-KW"/>
</dbReference>
<keyword evidence="23" id="KW-1185">Reference proteome</keyword>
<dbReference type="SUPFAM" id="SSF52058">
    <property type="entry name" value="L domain-like"/>
    <property type="match status" value="1"/>
</dbReference>
<reference evidence="22" key="1">
    <citation type="submission" date="2019-10" db="EMBL/GenBank/DDBJ databases">
        <authorList>
            <person name="Zhang R."/>
            <person name="Pan Y."/>
            <person name="Wang J."/>
            <person name="Ma R."/>
            <person name="Yu S."/>
        </authorList>
    </citation>
    <scope>NUCLEOTIDE SEQUENCE</scope>
    <source>
        <strain evidence="22">LA-IB0</strain>
        <tissue evidence="22">Leaf</tissue>
    </source>
</reference>
<evidence type="ECO:0000256" key="19">
    <source>
        <dbReference type="ARBA" id="ARBA00047899"/>
    </source>
</evidence>
<keyword evidence="14" id="KW-0067">ATP-binding</keyword>
<keyword evidence="15" id="KW-1133">Transmembrane helix</keyword>
<evidence type="ECO:0000256" key="12">
    <source>
        <dbReference type="ARBA" id="ARBA00022741"/>
    </source>
</evidence>
<accession>A0AAV6WAR7</accession>
<keyword evidence="18" id="KW-0325">Glycoprotein</keyword>